<comment type="subcellular location">
    <subcellularLocation>
        <location evidence="1">Nucleus</location>
        <location evidence="1">Nucleolus</location>
    </subcellularLocation>
</comment>
<accession>A0ABP0U388</accession>
<evidence type="ECO:0000256" key="6">
    <source>
        <dbReference type="SAM" id="MobiDB-lite"/>
    </source>
</evidence>
<evidence type="ECO:0000256" key="5">
    <source>
        <dbReference type="PROSITE-ProRule" id="PRU00221"/>
    </source>
</evidence>
<feature type="repeat" description="WD" evidence="5">
    <location>
        <begin position="59"/>
        <end position="101"/>
    </location>
</feature>
<dbReference type="InterPro" id="IPR015943">
    <property type="entry name" value="WD40/YVTN_repeat-like_dom_sf"/>
</dbReference>
<dbReference type="PANTHER" id="PTHR19854:SF15">
    <property type="entry name" value="TRANSDUCIN BETA-LIKE PROTEIN 3"/>
    <property type="match status" value="1"/>
</dbReference>
<evidence type="ECO:0000313" key="8">
    <source>
        <dbReference type="EMBL" id="CAK9209305.1"/>
    </source>
</evidence>
<feature type="region of interest" description="Disordered" evidence="6">
    <location>
        <begin position="844"/>
        <end position="980"/>
    </location>
</feature>
<dbReference type="InterPro" id="IPR020472">
    <property type="entry name" value="WD40_PAC1"/>
</dbReference>
<keyword evidence="9" id="KW-1185">Reference proteome</keyword>
<dbReference type="Proteomes" id="UP001497512">
    <property type="component" value="Chromosome 17"/>
</dbReference>
<feature type="compositionally biased region" description="Basic and acidic residues" evidence="6">
    <location>
        <begin position="858"/>
        <end position="870"/>
    </location>
</feature>
<dbReference type="SUPFAM" id="SSF50978">
    <property type="entry name" value="WD40 repeat-like"/>
    <property type="match status" value="2"/>
</dbReference>
<dbReference type="InterPro" id="IPR001680">
    <property type="entry name" value="WD40_rpt"/>
</dbReference>
<feature type="repeat" description="WD" evidence="5">
    <location>
        <begin position="588"/>
        <end position="629"/>
    </location>
</feature>
<feature type="repeat" description="WD" evidence="5">
    <location>
        <begin position="546"/>
        <end position="587"/>
    </location>
</feature>
<feature type="repeat" description="WD" evidence="5">
    <location>
        <begin position="144"/>
        <end position="179"/>
    </location>
</feature>
<gene>
    <name evidence="8" type="ORF">CSSPTR1EN2_LOCUS9617</name>
</gene>
<feature type="compositionally biased region" description="Basic residues" evidence="6">
    <location>
        <begin position="970"/>
        <end position="980"/>
    </location>
</feature>
<dbReference type="InterPro" id="IPR036322">
    <property type="entry name" value="WD40_repeat_dom_sf"/>
</dbReference>
<dbReference type="PROSITE" id="PS00678">
    <property type="entry name" value="WD_REPEATS_1"/>
    <property type="match status" value="3"/>
</dbReference>
<dbReference type="CDD" id="cd00200">
    <property type="entry name" value="WD40"/>
    <property type="match status" value="2"/>
</dbReference>
<evidence type="ECO:0000313" key="9">
    <source>
        <dbReference type="Proteomes" id="UP001497512"/>
    </source>
</evidence>
<evidence type="ECO:0000256" key="1">
    <source>
        <dbReference type="ARBA" id="ARBA00004604"/>
    </source>
</evidence>
<evidence type="ECO:0000256" key="4">
    <source>
        <dbReference type="ARBA" id="ARBA00023242"/>
    </source>
</evidence>
<protein>
    <recommendedName>
        <fullName evidence="7">U3 small nucleolar RNA-associated protein 13 C-terminal domain-containing protein</fullName>
    </recommendedName>
</protein>
<reference evidence="8" key="1">
    <citation type="submission" date="2024-02" db="EMBL/GenBank/DDBJ databases">
        <authorList>
            <consortium name="ELIXIR-Norway"/>
            <consortium name="Elixir Norway"/>
        </authorList>
    </citation>
    <scope>NUCLEOTIDE SEQUENCE</scope>
</reference>
<feature type="repeat" description="WD" evidence="5">
    <location>
        <begin position="448"/>
        <end position="483"/>
    </location>
</feature>
<feature type="compositionally biased region" description="Polar residues" evidence="6">
    <location>
        <begin position="873"/>
        <end position="911"/>
    </location>
</feature>
<proteinExistence type="predicted"/>
<feature type="repeat" description="WD" evidence="5">
    <location>
        <begin position="630"/>
        <end position="662"/>
    </location>
</feature>
<dbReference type="Gene3D" id="2.130.10.10">
    <property type="entry name" value="YVTN repeat-like/Quinoprotein amine dehydrogenase"/>
    <property type="match status" value="3"/>
</dbReference>
<dbReference type="PRINTS" id="PR00320">
    <property type="entry name" value="GPROTEINBRPT"/>
</dbReference>
<name>A0ABP0U388_9BRYO</name>
<dbReference type="Pfam" id="PF08625">
    <property type="entry name" value="Utp13"/>
    <property type="match status" value="1"/>
</dbReference>
<keyword evidence="4" id="KW-0539">Nucleus</keyword>
<dbReference type="PANTHER" id="PTHR19854">
    <property type="entry name" value="TRANSDUCIN BETA-LIKE 3"/>
    <property type="match status" value="1"/>
</dbReference>
<keyword evidence="2 5" id="KW-0853">WD repeat</keyword>
<dbReference type="SMART" id="SM00320">
    <property type="entry name" value="WD40"/>
    <property type="match status" value="12"/>
</dbReference>
<organism evidence="8 9">
    <name type="scientific">Sphagnum troendelagicum</name>
    <dbReference type="NCBI Taxonomy" id="128251"/>
    <lineage>
        <taxon>Eukaryota</taxon>
        <taxon>Viridiplantae</taxon>
        <taxon>Streptophyta</taxon>
        <taxon>Embryophyta</taxon>
        <taxon>Bryophyta</taxon>
        <taxon>Sphagnophytina</taxon>
        <taxon>Sphagnopsida</taxon>
        <taxon>Sphagnales</taxon>
        <taxon>Sphagnaceae</taxon>
        <taxon>Sphagnum</taxon>
    </lineage>
</organism>
<dbReference type="InterPro" id="IPR013934">
    <property type="entry name" value="Utp13_C"/>
</dbReference>
<evidence type="ECO:0000256" key="2">
    <source>
        <dbReference type="ARBA" id="ARBA00022574"/>
    </source>
</evidence>
<feature type="repeat" description="WD" evidence="5">
    <location>
        <begin position="504"/>
        <end position="537"/>
    </location>
</feature>
<evidence type="ECO:0000259" key="7">
    <source>
        <dbReference type="Pfam" id="PF08625"/>
    </source>
</evidence>
<dbReference type="EMBL" id="OZ019909">
    <property type="protein sequence ID" value="CAK9209305.1"/>
    <property type="molecule type" value="Genomic_DNA"/>
</dbReference>
<feature type="domain" description="U3 small nucleolar RNA-associated protein 13 C-terminal" evidence="7">
    <location>
        <begin position="683"/>
        <end position="817"/>
    </location>
</feature>
<keyword evidence="3" id="KW-0677">Repeat</keyword>
<feature type="compositionally biased region" description="Basic and acidic residues" evidence="6">
    <location>
        <begin position="912"/>
        <end position="931"/>
    </location>
</feature>
<dbReference type="Pfam" id="PF00400">
    <property type="entry name" value="WD40"/>
    <property type="match status" value="10"/>
</dbReference>
<dbReference type="PROSITE" id="PS50294">
    <property type="entry name" value="WD_REPEATS_REGION"/>
    <property type="match status" value="8"/>
</dbReference>
<feature type="repeat" description="WD" evidence="5">
    <location>
        <begin position="188"/>
        <end position="229"/>
    </location>
</feature>
<evidence type="ECO:0000256" key="3">
    <source>
        <dbReference type="ARBA" id="ARBA00022737"/>
    </source>
</evidence>
<sequence length="980" mass="106660">MASASLLSYKKNFRASPVLERFYTGGALVVAGDGTFVACACVDDVKIVDLATGLTTKTLKGDSETVTAIALSSSDGKSLFVASRSLQIKHWDLTSQSCLRTWKAHDAPVADMALDASGRLLATASADRRVMVWDVELGFCTHAFRGHQGVVSCVLFHPDIERLLLFSGGDDGTVRVWDLVKKACNAVLDKHFSAVTSIALSTDGWSLLSAGRDKVVNVWDLRDYSHRTTVPVYEAIETVCVLPDGSGFPGSASSDGSLTANSMKPKKKSGGASLRFLTVGEHGIVQVWNSDGAVCLYNQSVSDATIKASDKGDIKGGFTSAVLLSSQRELMCVTGDQRLLFYESVALENGEIALKLVKQLIGNNEEIIDLKFVGEGDQSLAVATNLEQVRVYDLTTLSCQQEMVGHTDIVLCLDSCVSVTGQPLLASAGKDHTARIWNALTGACLALATGHVAAVGAIAFSKKRRNFIVTGSSDRTIKLWSLEGVLGDGSTGDKPAKLSSQAVVAAHDKDINSIAVAPNDTLICSGSQDRTARIWRLPELVLVLTLKGHKRGVWDVEFSPVDQCVLTTSGDKTIKIWALSDGSCLKTFEGHTASVLKCAFLTCGTQLISAGADGLVKLWTIKTSECVNTFDHHDDKIWALAVSPTTETLATGGGDSLINLWKDCTVDDEDEAIRKEEEEALRDQELSNALMDTNWVKAVKLAFTLQRPLKLFSVFTDLLRTQGGDVQLCEILQSLEKEHRQLLLEYIRDWNMKPRSCHIAQRVLFDVLSVVPPREILEVPGVEQFIEGIIPYAKRHLSRIDRLSRSTFLLDYTLARMSVLLPEENLASKDPSSWRLSVEDMKALPNASRPTPTNPHIKLSDDGLQKKDANENGYGSPTTPMKDSNGSAQNKERQAQISTASPEKSNGVSQKNADDMVKTGGEIDLRLGVEQEDRDDDQPCDSPIFTRKRPKRKKGMEATKTRMQSSRLSNKGKKHRTANS</sequence>
<dbReference type="PROSITE" id="PS50082">
    <property type="entry name" value="WD_REPEATS_2"/>
    <property type="match status" value="9"/>
</dbReference>
<feature type="repeat" description="WD" evidence="5">
    <location>
        <begin position="102"/>
        <end position="136"/>
    </location>
</feature>
<dbReference type="InterPro" id="IPR019775">
    <property type="entry name" value="WD40_repeat_CS"/>
</dbReference>